<dbReference type="RefSeq" id="XP_059602046.1">
    <property type="nucleotide sequence ID" value="XM_059743816.1"/>
</dbReference>
<dbReference type="AlphaFoldDB" id="A0AAJ8E0C9"/>
<proteinExistence type="predicted"/>
<organism evidence="1">
    <name type="scientific">Aspergillus niger</name>
    <dbReference type="NCBI Taxonomy" id="5061"/>
    <lineage>
        <taxon>Eukaryota</taxon>
        <taxon>Fungi</taxon>
        <taxon>Dikarya</taxon>
        <taxon>Ascomycota</taxon>
        <taxon>Pezizomycotina</taxon>
        <taxon>Eurotiomycetes</taxon>
        <taxon>Eurotiomycetidae</taxon>
        <taxon>Eurotiales</taxon>
        <taxon>Aspergillaceae</taxon>
        <taxon>Aspergillus</taxon>
        <taxon>Aspergillus subgen. Circumdati</taxon>
    </lineage>
</organism>
<accession>A0AAJ8E0C9</accession>
<dbReference type="KEGG" id="ang:An13g01170"/>
<protein>
    <submittedName>
        <fullName evidence="1">Uncharacterized protein</fullName>
    </submittedName>
</protein>
<name>A0AAJ8E0C9_ASPNG</name>
<reference evidence="1" key="1">
    <citation type="submission" date="2025-02" db="EMBL/GenBank/DDBJ databases">
        <authorList>
            <consortium name="NCBI Genome Project"/>
        </authorList>
    </citation>
    <scope>NUCLEOTIDE SEQUENCE</scope>
</reference>
<dbReference type="GeneID" id="84592801"/>
<sequence length="315" mass="34722">MGLLIRKVTIWGEDPSKERFAVYDLGKTGLRCLDDEAERSVFDPSCGHNLAFPSLHLVRQKEWLYDGGKDLSAARHASALSVFGSGDVLEKKFSSRSFDTREERKKATGTEFDYMTRPFILLVVVPWDSVSCTSLCLITLHQARVDIPRDHPSPPSLVDRDCTSARRLCLSHPFDSGTVGAREEERGHICHVGALTTTPLISQLWAIGRPCSQNGKVPRTDLHDIIIRGNRQSHAATLFVLFDLLLSFPPSSGGGVCKTRAPGLGSDRRRSKDLAQLPILVRAGTVATIVEHNLIMISILIRRCLQEQGIDGNSG</sequence>
<gene>
    <name evidence="1" type="ORF">An13g01170</name>
</gene>
<reference evidence="1" key="2">
    <citation type="submission" date="2025-08" db="UniProtKB">
        <authorList>
            <consortium name="RefSeq"/>
        </authorList>
    </citation>
    <scope>IDENTIFICATION</scope>
</reference>
<dbReference type="VEuPathDB" id="FungiDB:An13g01170"/>
<evidence type="ECO:0000313" key="1">
    <source>
        <dbReference type="RefSeq" id="XP_059602046.1"/>
    </source>
</evidence>